<keyword evidence="1" id="KW-1133">Transmembrane helix</keyword>
<feature type="transmembrane region" description="Helical" evidence="1">
    <location>
        <begin position="61"/>
        <end position="81"/>
    </location>
</feature>
<organism evidence="2 3">
    <name type="scientific">Rhodopirellula bahusiensis</name>
    <dbReference type="NCBI Taxonomy" id="2014065"/>
    <lineage>
        <taxon>Bacteria</taxon>
        <taxon>Pseudomonadati</taxon>
        <taxon>Planctomycetota</taxon>
        <taxon>Planctomycetia</taxon>
        <taxon>Pirellulales</taxon>
        <taxon>Pirellulaceae</taxon>
        <taxon>Rhodopirellula</taxon>
    </lineage>
</organism>
<dbReference type="AlphaFoldDB" id="A0A2G1VYT4"/>
<evidence type="ECO:0000313" key="3">
    <source>
        <dbReference type="Proteomes" id="UP000225740"/>
    </source>
</evidence>
<comment type="caution">
    <text evidence="2">The sequence shown here is derived from an EMBL/GenBank/DDBJ whole genome shotgun (WGS) entry which is preliminary data.</text>
</comment>
<reference evidence="2 3" key="1">
    <citation type="submission" date="2017-06" db="EMBL/GenBank/DDBJ databases">
        <title>Description of Rhodopirellula bahusiensis sp. nov.</title>
        <authorList>
            <person name="Kizina J."/>
            <person name="Harder J."/>
        </authorList>
    </citation>
    <scope>NUCLEOTIDE SEQUENCE [LARGE SCALE GENOMIC DNA]</scope>
    <source>
        <strain evidence="2 3">SWK21</strain>
    </source>
</reference>
<keyword evidence="1" id="KW-0472">Membrane</keyword>
<feature type="transmembrane region" description="Helical" evidence="1">
    <location>
        <begin position="118"/>
        <end position="148"/>
    </location>
</feature>
<evidence type="ECO:0000313" key="2">
    <source>
        <dbReference type="EMBL" id="PHQ31579.1"/>
    </source>
</evidence>
<proteinExistence type="predicted"/>
<protein>
    <submittedName>
        <fullName evidence="2">Uncharacterized protein</fullName>
    </submittedName>
</protein>
<gene>
    <name evidence="2" type="ORF">CEE69_30315</name>
</gene>
<accession>A0A2G1VYT4</accession>
<dbReference type="EMBL" id="NIZW01000045">
    <property type="protein sequence ID" value="PHQ31579.1"/>
    <property type="molecule type" value="Genomic_DNA"/>
</dbReference>
<keyword evidence="1" id="KW-0812">Transmembrane</keyword>
<feature type="transmembrane region" description="Helical" evidence="1">
    <location>
        <begin position="88"/>
        <end position="106"/>
    </location>
</feature>
<keyword evidence="3" id="KW-1185">Reference proteome</keyword>
<dbReference type="GeneID" id="90612117"/>
<dbReference type="Proteomes" id="UP000225740">
    <property type="component" value="Unassembled WGS sequence"/>
</dbReference>
<name>A0A2G1VYT4_9BACT</name>
<sequence>MLISGVRESWGMMMFAVYQLKSPNFQPLLFVLQKTNPYETPSDSGARVSSPPEPSTWRRNFVSLSAIVSIYCLIAAVFALSRQSLPPPIVYPLSAAAFCCSAWANFQLGPRIGWGLGGLPVVFILVIGWAVAYMVASMMGAGVVYWFLDPDRLLH</sequence>
<evidence type="ECO:0000256" key="1">
    <source>
        <dbReference type="SAM" id="Phobius"/>
    </source>
</evidence>
<dbReference type="RefSeq" id="WP_143549381.1">
    <property type="nucleotide sequence ID" value="NZ_NIZW01000045.1"/>
</dbReference>